<comment type="caution">
    <text evidence="4">The sequence shown here is derived from an EMBL/GenBank/DDBJ whole genome shotgun (WGS) entry which is preliminary data.</text>
</comment>
<keyword evidence="3" id="KW-1133">Transmembrane helix</keyword>
<sequence length="472" mass="52529">MAVAEARTAWQRTANRCFVQEDAKRAPKLACCPSASSSTKQVDPGPASADGLENPAIGFVPLNRNPSYSNLPPETRWWLQLQPTYGHQRGLTNEQLNTLEAEMETFRASVVSLKSRPSGVDLQNDGACVTDTAISEPSMETHGRTSATCMKKDLGVRSPDLKAVYTKNMQEPLNIEDAVESYEFLEMDPVSCMVSKQPSEICFDSVSSWIGGEKSEPLWRTADRHDLASFVAHISVDIIENCDLPQPQSTHVKRDEYADVGSLVRDGIFTSSKDRQLNTAPHPNPTVVHSRRSVTSVGACGQPQSGAHKPVSDGTANKGMAERCTSDNDSIKAQLLEALRHSQTRAREAENAAKQAYAEKEHIVRLFFRQASHLFAYKQWFQLLQLEDLYIQIKNNKNQPFSTLLPSVLPWLPHKTTKMRKSWDRVAKRKRTKQVHPRYDISKYAVVFALGLSLVGAGLLLGWTVGWMLPAL</sequence>
<dbReference type="PANTHER" id="PTHR33868:SF2">
    <property type="entry name" value="EXPRESSED PROTEIN"/>
    <property type="match status" value="1"/>
</dbReference>
<evidence type="ECO:0000256" key="1">
    <source>
        <dbReference type="SAM" id="Coils"/>
    </source>
</evidence>
<evidence type="ECO:0000313" key="5">
    <source>
        <dbReference type="Proteomes" id="UP001188597"/>
    </source>
</evidence>
<feature type="transmembrane region" description="Helical" evidence="3">
    <location>
        <begin position="444"/>
        <end position="469"/>
    </location>
</feature>
<gene>
    <name evidence="4" type="ORF">RJ639_012846</name>
</gene>
<protein>
    <submittedName>
        <fullName evidence="4">Uncharacterized protein</fullName>
    </submittedName>
</protein>
<name>A0AA89AS69_9ASTE</name>
<organism evidence="4 5">
    <name type="scientific">Escallonia herrerae</name>
    <dbReference type="NCBI Taxonomy" id="1293975"/>
    <lineage>
        <taxon>Eukaryota</taxon>
        <taxon>Viridiplantae</taxon>
        <taxon>Streptophyta</taxon>
        <taxon>Embryophyta</taxon>
        <taxon>Tracheophyta</taxon>
        <taxon>Spermatophyta</taxon>
        <taxon>Magnoliopsida</taxon>
        <taxon>eudicotyledons</taxon>
        <taxon>Gunneridae</taxon>
        <taxon>Pentapetalae</taxon>
        <taxon>asterids</taxon>
        <taxon>campanulids</taxon>
        <taxon>Escalloniales</taxon>
        <taxon>Escalloniaceae</taxon>
        <taxon>Escallonia</taxon>
    </lineage>
</organism>
<keyword evidence="3" id="KW-0812">Transmembrane</keyword>
<evidence type="ECO:0000313" key="4">
    <source>
        <dbReference type="EMBL" id="KAK3012298.1"/>
    </source>
</evidence>
<evidence type="ECO:0000256" key="3">
    <source>
        <dbReference type="SAM" id="Phobius"/>
    </source>
</evidence>
<dbReference type="EMBL" id="JAVXUP010001388">
    <property type="protein sequence ID" value="KAK3012298.1"/>
    <property type="molecule type" value="Genomic_DNA"/>
</dbReference>
<keyword evidence="5" id="KW-1185">Reference proteome</keyword>
<feature type="region of interest" description="Disordered" evidence="2">
    <location>
        <begin position="297"/>
        <end position="317"/>
    </location>
</feature>
<feature type="region of interest" description="Disordered" evidence="2">
    <location>
        <begin position="31"/>
        <end position="50"/>
    </location>
</feature>
<feature type="coiled-coil region" evidence="1">
    <location>
        <begin position="332"/>
        <end position="359"/>
    </location>
</feature>
<dbReference type="AlphaFoldDB" id="A0AA89AS69"/>
<proteinExistence type="predicted"/>
<reference evidence="4" key="1">
    <citation type="submission" date="2022-12" db="EMBL/GenBank/DDBJ databases">
        <title>Draft genome assemblies for two species of Escallonia (Escalloniales).</title>
        <authorList>
            <person name="Chanderbali A."/>
            <person name="Dervinis C."/>
            <person name="Anghel I."/>
            <person name="Soltis D."/>
            <person name="Soltis P."/>
            <person name="Zapata F."/>
        </authorList>
    </citation>
    <scope>NUCLEOTIDE SEQUENCE</scope>
    <source>
        <strain evidence="4">UCBG64.0493</strain>
        <tissue evidence="4">Leaf</tissue>
    </source>
</reference>
<dbReference type="PANTHER" id="PTHR33868">
    <property type="entry name" value="EXPRESSED PROTEIN"/>
    <property type="match status" value="1"/>
</dbReference>
<evidence type="ECO:0000256" key="2">
    <source>
        <dbReference type="SAM" id="MobiDB-lite"/>
    </source>
</evidence>
<dbReference type="Proteomes" id="UP001188597">
    <property type="component" value="Unassembled WGS sequence"/>
</dbReference>
<keyword evidence="1" id="KW-0175">Coiled coil</keyword>
<accession>A0AA89AS69</accession>
<keyword evidence="3" id="KW-0472">Membrane</keyword>